<accession>A0AAE1KCC0</accession>
<protein>
    <recommendedName>
        <fullName evidence="3">GRAM domain-containing protein</fullName>
    </recommendedName>
</protein>
<feature type="region of interest" description="Disordered" evidence="1">
    <location>
        <begin position="1"/>
        <end position="45"/>
    </location>
</feature>
<dbReference type="Proteomes" id="UP001286313">
    <property type="component" value="Unassembled WGS sequence"/>
</dbReference>
<feature type="domain" description="GRAM" evidence="3">
    <location>
        <begin position="213"/>
        <end position="280"/>
    </location>
</feature>
<comment type="caution">
    <text evidence="4">The sequence shown here is derived from an EMBL/GenBank/DDBJ whole genome shotgun (WGS) entry which is preliminary data.</text>
</comment>
<feature type="compositionally biased region" description="Basic and acidic residues" evidence="1">
    <location>
        <begin position="94"/>
        <end position="103"/>
    </location>
</feature>
<evidence type="ECO:0000256" key="2">
    <source>
        <dbReference type="SAM" id="Phobius"/>
    </source>
</evidence>
<dbReference type="GO" id="GO:0005886">
    <property type="term" value="C:plasma membrane"/>
    <property type="evidence" value="ECO:0007669"/>
    <property type="project" value="TreeGrafter"/>
</dbReference>
<dbReference type="GO" id="GO:0140268">
    <property type="term" value="C:endoplasmic reticulum-plasma membrane contact site"/>
    <property type="evidence" value="ECO:0007669"/>
    <property type="project" value="TreeGrafter"/>
</dbReference>
<feature type="compositionally biased region" description="Low complexity" evidence="1">
    <location>
        <begin position="107"/>
        <end position="120"/>
    </location>
</feature>
<evidence type="ECO:0000256" key="1">
    <source>
        <dbReference type="SAM" id="MobiDB-lite"/>
    </source>
</evidence>
<proteinExistence type="predicted"/>
<keyword evidence="5" id="KW-1185">Reference proteome</keyword>
<feature type="region of interest" description="Disordered" evidence="1">
    <location>
        <begin position="183"/>
        <end position="209"/>
    </location>
</feature>
<organism evidence="4 5">
    <name type="scientific">Petrolisthes cinctipes</name>
    <name type="common">Flat porcelain crab</name>
    <dbReference type="NCBI Taxonomy" id="88211"/>
    <lineage>
        <taxon>Eukaryota</taxon>
        <taxon>Metazoa</taxon>
        <taxon>Ecdysozoa</taxon>
        <taxon>Arthropoda</taxon>
        <taxon>Crustacea</taxon>
        <taxon>Multicrustacea</taxon>
        <taxon>Malacostraca</taxon>
        <taxon>Eumalacostraca</taxon>
        <taxon>Eucarida</taxon>
        <taxon>Decapoda</taxon>
        <taxon>Pleocyemata</taxon>
        <taxon>Anomura</taxon>
        <taxon>Galatheoidea</taxon>
        <taxon>Porcellanidae</taxon>
        <taxon>Petrolisthes</taxon>
    </lineage>
</organism>
<dbReference type="GO" id="GO:0032366">
    <property type="term" value="P:intracellular sterol transport"/>
    <property type="evidence" value="ECO:0007669"/>
    <property type="project" value="TreeGrafter"/>
</dbReference>
<feature type="region of interest" description="Disordered" evidence="1">
    <location>
        <begin position="366"/>
        <end position="437"/>
    </location>
</feature>
<sequence length="630" mass="68583">MPWDFPSASKSMLDLSGRTANNNSNDESNSLHRTRSVWDVGSNQGNTSRLRIFSRPLSVVRPERRTRNVSLPALSEEGRPPPRPRRISGIHWAESVKERRYESDDLTSQPSTSSSLSSPVTPAPPSSIGHTGSESDAFVSDNHLTEAQSMVSLARTYRNSNSSDDEPRGLRKKSASALHALKSLSRSTPAMSPSASPRHSDSEGQPRVSKGTKKFMRHFGEAPPNEWVLNYFACALVSDILLQGTLYITPNFFAFYSKIFGHVSRLLIPVTQVASIQKERTAKIIPNAVGLQMLDGKSYVFGSLLSRDSTYKLMLHIWKKAQRMADSDSEPPSAVQVPSGGASTQLFTIASQGRKASIYAYSFQTHDPTAEDDGDDSVSGSAESLMEDQTDSFLPSGDAPLPPIDTPPWPSDEPIANNTNSNNSNNNNVNSDNCAASSQAFPSNNGITLNNVTTSGTAVLQRGGAKSGAPTSEESGGTPASGEGEGIGLLQWFTQGSLVKTCFRMGSMPMKVVGEGVREVWSLPRTSLLLLISTLLLLLLFASAAFMLHRVDLLSQQLGLERYDEYDNMYEEVLQMQQRLHAAASTEVEKTLNIQLKHIATVRQSLEALMVLFNKEPQGMESAAQIPDNT</sequence>
<feature type="compositionally biased region" description="Low complexity" evidence="1">
    <location>
        <begin position="416"/>
        <end position="437"/>
    </location>
</feature>
<dbReference type="Gene3D" id="2.30.29.30">
    <property type="entry name" value="Pleckstrin-homology domain (PH domain)/Phosphotyrosine-binding domain (PTB)"/>
    <property type="match status" value="1"/>
</dbReference>
<feature type="compositionally biased region" description="Polar residues" evidence="1">
    <location>
        <begin position="188"/>
        <end position="197"/>
    </location>
</feature>
<dbReference type="SMART" id="SM00568">
    <property type="entry name" value="GRAM"/>
    <property type="match status" value="1"/>
</dbReference>
<name>A0AAE1KCC0_PETCI</name>
<feature type="region of interest" description="Disordered" evidence="1">
    <location>
        <begin position="460"/>
        <end position="484"/>
    </location>
</feature>
<feature type="compositionally biased region" description="Pro residues" evidence="1">
    <location>
        <begin position="400"/>
        <end position="411"/>
    </location>
</feature>
<evidence type="ECO:0000259" key="3">
    <source>
        <dbReference type="SMART" id="SM00568"/>
    </source>
</evidence>
<dbReference type="GO" id="GO:0120015">
    <property type="term" value="F:sterol transfer activity"/>
    <property type="evidence" value="ECO:0007669"/>
    <property type="project" value="TreeGrafter"/>
</dbReference>
<dbReference type="GO" id="GO:0005789">
    <property type="term" value="C:endoplasmic reticulum membrane"/>
    <property type="evidence" value="ECO:0007669"/>
    <property type="project" value="TreeGrafter"/>
</dbReference>
<dbReference type="InterPro" id="IPR004182">
    <property type="entry name" value="GRAM"/>
</dbReference>
<feature type="compositionally biased region" description="Polar residues" evidence="1">
    <location>
        <begin position="18"/>
        <end position="28"/>
    </location>
</feature>
<keyword evidence="2" id="KW-0812">Transmembrane</keyword>
<dbReference type="InterPro" id="IPR051482">
    <property type="entry name" value="Cholesterol_transport"/>
</dbReference>
<reference evidence="4" key="1">
    <citation type="submission" date="2023-10" db="EMBL/GenBank/DDBJ databases">
        <title>Genome assemblies of two species of porcelain crab, Petrolisthes cinctipes and Petrolisthes manimaculis (Anomura: Porcellanidae).</title>
        <authorList>
            <person name="Angst P."/>
        </authorList>
    </citation>
    <scope>NUCLEOTIDE SEQUENCE</scope>
    <source>
        <strain evidence="4">PB745_01</strain>
        <tissue evidence="4">Gill</tissue>
    </source>
</reference>
<dbReference type="EMBL" id="JAWQEG010002824">
    <property type="protein sequence ID" value="KAK3869512.1"/>
    <property type="molecule type" value="Genomic_DNA"/>
</dbReference>
<dbReference type="AlphaFoldDB" id="A0AAE1KCC0"/>
<dbReference type="CDD" id="cd13220">
    <property type="entry name" value="PH-GRAM_GRAMDC"/>
    <property type="match status" value="1"/>
</dbReference>
<evidence type="ECO:0000313" key="5">
    <source>
        <dbReference type="Proteomes" id="UP001286313"/>
    </source>
</evidence>
<keyword evidence="2" id="KW-0472">Membrane</keyword>
<keyword evidence="2" id="KW-1133">Transmembrane helix</keyword>
<gene>
    <name evidence="4" type="ORF">Pcinc_025187</name>
</gene>
<evidence type="ECO:0000313" key="4">
    <source>
        <dbReference type="EMBL" id="KAK3869512.1"/>
    </source>
</evidence>
<dbReference type="PANTHER" id="PTHR23319:SF13">
    <property type="entry name" value="GRAM DOMAIN-CONTAINING PROTEIN"/>
    <property type="match status" value="1"/>
</dbReference>
<dbReference type="InterPro" id="IPR011993">
    <property type="entry name" value="PH-like_dom_sf"/>
</dbReference>
<feature type="transmembrane region" description="Helical" evidence="2">
    <location>
        <begin position="528"/>
        <end position="548"/>
    </location>
</feature>
<dbReference type="Pfam" id="PF02893">
    <property type="entry name" value="GRAM"/>
    <property type="match status" value="1"/>
</dbReference>
<feature type="region of interest" description="Disordered" evidence="1">
    <location>
        <begin position="70"/>
        <end position="137"/>
    </location>
</feature>
<dbReference type="PANTHER" id="PTHR23319">
    <property type="entry name" value="GRAM DOMAIN CONTAINING 1B, ISOFORM E"/>
    <property type="match status" value="1"/>
</dbReference>
<dbReference type="GO" id="GO:0032934">
    <property type="term" value="F:sterol binding"/>
    <property type="evidence" value="ECO:0007669"/>
    <property type="project" value="TreeGrafter"/>
</dbReference>